<dbReference type="EMBL" id="JAWIZZ010000040">
    <property type="protein sequence ID" value="KAK5780807.1"/>
    <property type="molecule type" value="Genomic_DNA"/>
</dbReference>
<name>A0AAN7WPS5_9SACH</name>
<organism evidence="1 2">
    <name type="scientific">Arxiozyma heterogenica</name>
    <dbReference type="NCBI Taxonomy" id="278026"/>
    <lineage>
        <taxon>Eukaryota</taxon>
        <taxon>Fungi</taxon>
        <taxon>Dikarya</taxon>
        <taxon>Ascomycota</taxon>
        <taxon>Saccharomycotina</taxon>
        <taxon>Saccharomycetes</taxon>
        <taxon>Saccharomycetales</taxon>
        <taxon>Saccharomycetaceae</taxon>
        <taxon>Arxiozyma</taxon>
    </lineage>
</organism>
<gene>
    <name evidence="1" type="ORF">RI543_001932</name>
</gene>
<dbReference type="AlphaFoldDB" id="A0AAN7WPS5"/>
<evidence type="ECO:0000313" key="2">
    <source>
        <dbReference type="Proteomes" id="UP001306508"/>
    </source>
</evidence>
<comment type="caution">
    <text evidence="1">The sequence shown here is derived from an EMBL/GenBank/DDBJ whole genome shotgun (WGS) entry which is preliminary data.</text>
</comment>
<keyword evidence="2" id="KW-1185">Reference proteome</keyword>
<reference evidence="2" key="1">
    <citation type="submission" date="2023-07" db="EMBL/GenBank/DDBJ databases">
        <title>A draft genome of Kazachstania heterogenica Y-27499.</title>
        <authorList>
            <person name="Donic C."/>
            <person name="Kralova J.S."/>
            <person name="Fidel L."/>
            <person name="Ben-Dor S."/>
            <person name="Jung S."/>
        </authorList>
    </citation>
    <scope>NUCLEOTIDE SEQUENCE [LARGE SCALE GENOMIC DNA]</scope>
    <source>
        <strain evidence="2">Y27499</strain>
    </source>
</reference>
<accession>A0AAN7WPS5</accession>
<sequence>MASMIYLGILQRQNPAITQAYINLFAHPCFDPIRNHIPITFENMDPYTVSQKVGESLKSISSVTREQSALIHNKLIEDLSQYEYGIASIHSRHLKDINKSVSNEALIAMLKYNPGRVNSSWELFIKHMDIYEKYIPDDVLLTVLHKVVYFDPVDIKDGKKTLDLFDLIHSILIINKIQNFQKISNEIIEKLVSSCIDLKATFLLPYLFKFSPQMDLFVKKLYDLTSYQLFLIWKHFSFEDIMSYKKLMYRLVSTLGRNEKIVITDEEKAAYINIRKQLDMVKGQLIADHDLEINAIEIFSTSDSFEKLLEQIVSVELHKTDIKLAKSILRSIGVFKNDTKSFLELYHICVSAFPGKEEELFFEAFLSLTYQGYKTSNETALQFAEAYIPETATDLTRTKILCVQILANAKFNIDESLNIYNANIQKLNRDKDEVTNLSQADAVTESLILAYLSNRDLDFARVIFEGAANGKLLSGPTAIKRMKGWLSMYGEAVENGDVDATMENQVKLYLQNI</sequence>
<evidence type="ECO:0000313" key="1">
    <source>
        <dbReference type="EMBL" id="KAK5780807.1"/>
    </source>
</evidence>
<proteinExistence type="predicted"/>
<dbReference type="Proteomes" id="UP001306508">
    <property type="component" value="Unassembled WGS sequence"/>
</dbReference>
<protein>
    <submittedName>
        <fullName evidence="1">Uncharacterized protein</fullName>
    </submittedName>
</protein>